<dbReference type="CDD" id="cd06779">
    <property type="entry name" value="cpPDZ_Deg_HtrA-like"/>
    <property type="match status" value="1"/>
</dbReference>
<reference evidence="4" key="1">
    <citation type="submission" date="2012-06" db="EMBL/GenBank/DDBJ databases">
        <title>The complete genome of Flexibacter litoralis DSM 6794.</title>
        <authorList>
            <person name="Lucas S."/>
            <person name="Copeland A."/>
            <person name="Lapidus A."/>
            <person name="Glavina del Rio T."/>
            <person name="Dalin E."/>
            <person name="Tice H."/>
            <person name="Bruce D."/>
            <person name="Goodwin L."/>
            <person name="Pitluck S."/>
            <person name="Peters L."/>
            <person name="Ovchinnikova G."/>
            <person name="Lu M."/>
            <person name="Kyrpides N."/>
            <person name="Mavromatis K."/>
            <person name="Ivanova N."/>
            <person name="Brettin T."/>
            <person name="Detter J.C."/>
            <person name="Han C."/>
            <person name="Larimer F."/>
            <person name="Land M."/>
            <person name="Hauser L."/>
            <person name="Markowitz V."/>
            <person name="Cheng J.-F."/>
            <person name="Hugenholtz P."/>
            <person name="Woyke T."/>
            <person name="Wu D."/>
            <person name="Spring S."/>
            <person name="Lang E."/>
            <person name="Kopitz M."/>
            <person name="Brambilla E."/>
            <person name="Klenk H.-P."/>
            <person name="Eisen J.A."/>
        </authorList>
    </citation>
    <scope>NUCLEOTIDE SEQUENCE [LARGE SCALE GENOMIC DNA]</scope>
    <source>
        <strain evidence="4">ATCC 23117 / DSM 6794 / NBRC 15988 / NCIMB 1366 / Sio-4</strain>
    </source>
</reference>
<dbReference type="KEGG" id="fli:Fleli_1597"/>
<dbReference type="GO" id="GO:0006508">
    <property type="term" value="P:proteolysis"/>
    <property type="evidence" value="ECO:0007669"/>
    <property type="project" value="UniProtKB-KW"/>
</dbReference>
<feature type="domain" description="PDZ" evidence="2">
    <location>
        <begin position="38"/>
        <end position="120"/>
    </location>
</feature>
<keyword evidence="4" id="KW-1185">Reference proteome</keyword>
<gene>
    <name evidence="3" type="ordered locus">Fleli_1597</name>
</gene>
<feature type="chain" id="PRO_5003685924" evidence="1">
    <location>
        <begin position="21"/>
        <end position="376"/>
    </location>
</feature>
<name>I4AJ80_BERLS</name>
<dbReference type="SUPFAM" id="SSF50156">
    <property type="entry name" value="PDZ domain-like"/>
    <property type="match status" value="1"/>
</dbReference>
<dbReference type="AlphaFoldDB" id="I4AJ80"/>
<dbReference type="RefSeq" id="WP_014797472.1">
    <property type="nucleotide sequence ID" value="NC_018018.1"/>
</dbReference>
<evidence type="ECO:0000313" key="3">
    <source>
        <dbReference type="EMBL" id="AFM04015.1"/>
    </source>
</evidence>
<dbReference type="STRING" id="880071.Fleli_1597"/>
<dbReference type="Pfam" id="PF13180">
    <property type="entry name" value="PDZ_2"/>
    <property type="match status" value="1"/>
</dbReference>
<dbReference type="GO" id="GO:0008233">
    <property type="term" value="F:peptidase activity"/>
    <property type="evidence" value="ECO:0007669"/>
    <property type="project" value="UniProtKB-KW"/>
</dbReference>
<keyword evidence="1" id="KW-0732">Signal</keyword>
<dbReference type="InterPro" id="IPR001478">
    <property type="entry name" value="PDZ"/>
</dbReference>
<dbReference type="Gene3D" id="3.40.50.1820">
    <property type="entry name" value="alpha/beta hydrolase"/>
    <property type="match status" value="1"/>
</dbReference>
<organism evidence="3 4">
    <name type="scientific">Bernardetia litoralis (strain ATCC 23117 / DSM 6794 / NBRC 15988 / NCIMB 1366 / Fx l1 / Sio-4)</name>
    <name type="common">Flexibacter litoralis</name>
    <dbReference type="NCBI Taxonomy" id="880071"/>
    <lineage>
        <taxon>Bacteria</taxon>
        <taxon>Pseudomonadati</taxon>
        <taxon>Bacteroidota</taxon>
        <taxon>Cytophagia</taxon>
        <taxon>Cytophagales</taxon>
        <taxon>Bernardetiaceae</taxon>
        <taxon>Bernardetia</taxon>
    </lineage>
</organism>
<evidence type="ECO:0000256" key="1">
    <source>
        <dbReference type="SAM" id="SignalP"/>
    </source>
</evidence>
<proteinExistence type="predicted"/>
<accession>I4AJ80</accession>
<keyword evidence="3" id="KW-0378">Hydrolase</keyword>
<dbReference type="InterPro" id="IPR029058">
    <property type="entry name" value="AB_hydrolase_fold"/>
</dbReference>
<dbReference type="eggNOG" id="COG1073">
    <property type="taxonomic scope" value="Bacteria"/>
</dbReference>
<dbReference type="SMART" id="SM00228">
    <property type="entry name" value="PDZ"/>
    <property type="match status" value="1"/>
</dbReference>
<sequence precursor="true">MRFTICFVLFLIVHSFSCLAQSDSSSKTLKNRVLDRSAFVGAELGTLTNPVRVAYKMKAEKGIIIYKVFPNLAADKAGLKEKDVIIAVDSTHLNNLKEFQELIKSKNGNDTLNLFFVRNDTVRNTSLVLHFLPRERNFYFETMYDQLEINDSSQNNNQTSLRTILTFPRNNNVESNEITQFPLVIVLNSASNQSIERKLYTKNKNTKKQYQFYDWIENLTKNGFATLRIEKKGVGDSNGNLNKWTFEDEQKSISSALEKIKKQGSINQQKIYLIALGSSSLVALENFIQIRSDSTINFDRIFIEKLPSGLQKTKNQNSDSLLIYFPKLALFDASYSQNAIFNLKKYDLIMSNEKLFWLESKEDIFRVISRLKKEIE</sequence>
<dbReference type="HOGENOM" id="CLU_735196_0_0_10"/>
<dbReference type="eggNOG" id="COG0265">
    <property type="taxonomic scope" value="Bacteria"/>
</dbReference>
<protein>
    <submittedName>
        <fullName evidence="3">Trypsin-like serine protease with C-terminal PDZ domain</fullName>
    </submittedName>
</protein>
<dbReference type="InterPro" id="IPR036034">
    <property type="entry name" value="PDZ_sf"/>
</dbReference>
<dbReference type="OrthoDB" id="9809549at2"/>
<keyword evidence="3" id="KW-0645">Protease</keyword>
<dbReference type="EMBL" id="CP003345">
    <property type="protein sequence ID" value="AFM04015.1"/>
    <property type="molecule type" value="Genomic_DNA"/>
</dbReference>
<evidence type="ECO:0000259" key="2">
    <source>
        <dbReference type="SMART" id="SM00228"/>
    </source>
</evidence>
<dbReference type="Proteomes" id="UP000006054">
    <property type="component" value="Chromosome"/>
</dbReference>
<evidence type="ECO:0000313" key="4">
    <source>
        <dbReference type="Proteomes" id="UP000006054"/>
    </source>
</evidence>
<dbReference type="SUPFAM" id="SSF53474">
    <property type="entry name" value="alpha/beta-Hydrolases"/>
    <property type="match status" value="1"/>
</dbReference>
<dbReference type="Gene3D" id="2.30.42.10">
    <property type="match status" value="1"/>
</dbReference>
<feature type="signal peptide" evidence="1">
    <location>
        <begin position="1"/>
        <end position="20"/>
    </location>
</feature>